<evidence type="ECO:0000313" key="2">
    <source>
        <dbReference type="Proteomes" id="UP000267342"/>
    </source>
</evidence>
<keyword evidence="1" id="KW-0808">Transferase</keyword>
<name>A0A348HEF1_9GAMM</name>
<dbReference type="Proteomes" id="UP000267342">
    <property type="component" value="Chromosome"/>
</dbReference>
<evidence type="ECO:0000313" key="1">
    <source>
        <dbReference type="EMBL" id="BBG30003.1"/>
    </source>
</evidence>
<proteinExistence type="predicted"/>
<dbReference type="EMBL" id="AP018933">
    <property type="protein sequence ID" value="BBG30003.1"/>
    <property type="molecule type" value="Genomic_DNA"/>
</dbReference>
<dbReference type="AlphaFoldDB" id="A0A348HEF1"/>
<keyword evidence="1" id="KW-0418">Kinase</keyword>
<sequence>MMGRQWEKISIAVISALYITACSNGDKDHININKTYTESSSNIEVKEQKAPSKPWTPYVYSDSDEIVYRDKNKPNEFVTNLIASASKYIYKDTYETTEEYNKRLALWDHSPFSEEDVYLIEYKYPISVSYDADKQQYETGYGGIICYDGCSIGGFQFKEKYQRVYTNGAYEYRPTVIDDYTISIIAPKENLSEVGIRDKDHSDIWRLKAECPMPIEQARLYRNSNVNIGYLVKIINFKIQDDPWGKKGTSLQDYPEKITEKTIKIPAQILGYVCYMDDGKIFYKSNKLSK</sequence>
<reference evidence="1 2" key="1">
    <citation type="submission" date="2018-09" db="EMBL/GenBank/DDBJ databases">
        <title>Zymobacter palmae IAM14233 (=T109) whole genome analysis.</title>
        <authorList>
            <person name="Yanase H."/>
        </authorList>
    </citation>
    <scope>NUCLEOTIDE SEQUENCE [LARGE SCALE GENOMIC DNA]</scope>
    <source>
        <strain evidence="1 2">IAM14233</strain>
    </source>
</reference>
<organism evidence="1 2">
    <name type="scientific">Zymobacter palmae</name>
    <dbReference type="NCBI Taxonomy" id="33074"/>
    <lineage>
        <taxon>Bacteria</taxon>
        <taxon>Pseudomonadati</taxon>
        <taxon>Pseudomonadota</taxon>
        <taxon>Gammaproteobacteria</taxon>
        <taxon>Oceanospirillales</taxon>
        <taxon>Halomonadaceae</taxon>
        <taxon>Zymobacter group</taxon>
        <taxon>Zymobacter</taxon>
    </lineage>
</organism>
<dbReference type="GO" id="GO:0016301">
    <property type="term" value="F:kinase activity"/>
    <property type="evidence" value="ECO:0007669"/>
    <property type="project" value="UniProtKB-KW"/>
</dbReference>
<accession>A0A348HEF1</accession>
<dbReference type="KEGG" id="zpl:ZBT109_1243"/>
<keyword evidence="2" id="KW-1185">Reference proteome</keyword>
<protein>
    <submittedName>
        <fullName evidence="1">Signal transduction histidine kinase</fullName>
    </submittedName>
</protein>
<dbReference type="RefSeq" id="WP_027704774.1">
    <property type="nucleotide sequence ID" value="NZ_AP018933.1"/>
</dbReference>
<gene>
    <name evidence="1" type="ORF">ZBT109_1243</name>
</gene>